<evidence type="ECO:0000313" key="1">
    <source>
        <dbReference type="EMBL" id="KAF2879471.1"/>
    </source>
</evidence>
<dbReference type="Proteomes" id="UP000801492">
    <property type="component" value="Unassembled WGS sequence"/>
</dbReference>
<proteinExistence type="predicted"/>
<accession>A0A8K0C6B0</accession>
<dbReference type="EMBL" id="VTPC01091159">
    <property type="protein sequence ID" value="KAF2879471.1"/>
    <property type="molecule type" value="Genomic_DNA"/>
</dbReference>
<dbReference type="InterPro" id="IPR019265">
    <property type="entry name" value="RTRAF"/>
</dbReference>
<keyword evidence="2" id="KW-1185">Reference proteome</keyword>
<sequence>MFKRKLSALNYPQVDSLNTSDENEVKKVILWLEENKIKKYKPESRQNIRNINSSEWKKSYDKYKQDLACPIKSDVITDELDWFIKYALELEYNSKKATYEKHTVENLKSASTPNVIAANPLDHLDFGGKDFESGVKNLAQILKISPHPNPLITLKAISKVVCNRLSRNAIEKPNDFIIKGTPFPFEDANLGFDLGDVLLNRAAKILTLLYIQNLRDLQTKSNELIVAAQSITANPKTDTKLGKVGK</sequence>
<evidence type="ECO:0000313" key="2">
    <source>
        <dbReference type="Proteomes" id="UP000801492"/>
    </source>
</evidence>
<protein>
    <recommendedName>
        <fullName evidence="3">RNA transcription, translation and transport factor protein</fullName>
    </recommendedName>
</protein>
<dbReference type="OrthoDB" id="514167at2759"/>
<dbReference type="AlphaFoldDB" id="A0A8K0C6B0"/>
<evidence type="ECO:0008006" key="3">
    <source>
        <dbReference type="Google" id="ProtNLM"/>
    </source>
</evidence>
<comment type="caution">
    <text evidence="1">The sequence shown here is derived from an EMBL/GenBank/DDBJ whole genome shotgun (WGS) entry which is preliminary data.</text>
</comment>
<reference evidence="1" key="1">
    <citation type="submission" date="2019-08" db="EMBL/GenBank/DDBJ databases">
        <title>The genome of the North American firefly Photinus pyralis.</title>
        <authorList>
            <consortium name="Photinus pyralis genome working group"/>
            <person name="Fallon T.R."/>
            <person name="Sander Lower S.E."/>
            <person name="Weng J.-K."/>
        </authorList>
    </citation>
    <scope>NUCLEOTIDE SEQUENCE</scope>
    <source>
        <strain evidence="1">TRF0915ILg1</strain>
        <tissue evidence="1">Whole body</tissue>
    </source>
</reference>
<name>A0A8K0C6B0_IGNLU</name>
<dbReference type="Pfam" id="PF10036">
    <property type="entry name" value="RLL"/>
    <property type="match status" value="1"/>
</dbReference>
<gene>
    <name evidence="1" type="ORF">ILUMI_26695</name>
</gene>
<dbReference type="PANTHER" id="PTHR15924">
    <property type="entry name" value="CLE"/>
    <property type="match status" value="1"/>
</dbReference>
<organism evidence="1 2">
    <name type="scientific">Ignelater luminosus</name>
    <name type="common">Cucubano</name>
    <name type="synonym">Pyrophorus luminosus</name>
    <dbReference type="NCBI Taxonomy" id="2038154"/>
    <lineage>
        <taxon>Eukaryota</taxon>
        <taxon>Metazoa</taxon>
        <taxon>Ecdysozoa</taxon>
        <taxon>Arthropoda</taxon>
        <taxon>Hexapoda</taxon>
        <taxon>Insecta</taxon>
        <taxon>Pterygota</taxon>
        <taxon>Neoptera</taxon>
        <taxon>Endopterygota</taxon>
        <taxon>Coleoptera</taxon>
        <taxon>Polyphaga</taxon>
        <taxon>Elateriformia</taxon>
        <taxon>Elateroidea</taxon>
        <taxon>Elateridae</taxon>
        <taxon>Agrypninae</taxon>
        <taxon>Pyrophorini</taxon>
        <taxon>Ignelater</taxon>
    </lineage>
</organism>